<sequence length="229" mass="27467">MSERTSREWGDRLPPGQILTEKWPVLHAGTVPHVDLDTWDFRIFGLVEEERVLTWPEFLALPKYEYTSDIHCVTTWSRFDNHWEGVSFRDVMNLFRVRPEAKYVLVHAEQGYTTNLPLEDLLQDGVMFAYRHDGRDLTPEHGWPLRLVVPHLYFWKSAKWVRGIEFLAEDRPGFWEQYGYHLYGDPWQEQRYRDDPEWLGAGRTTDDYYRTIRSRVRRAMQERGTTTDR</sequence>
<dbReference type="InterPro" id="IPR000572">
    <property type="entry name" value="OxRdtase_Mopterin-bd_dom"/>
</dbReference>
<dbReference type="STRING" id="392015.SAMN05421543_101292"/>
<dbReference type="PANTHER" id="PTHR43032">
    <property type="entry name" value="PROTEIN-METHIONINE-SULFOXIDE REDUCTASE"/>
    <property type="match status" value="1"/>
</dbReference>
<dbReference type="eggNOG" id="COG2041">
    <property type="taxonomic scope" value="Bacteria"/>
</dbReference>
<accession>A0A1I7FJG8</accession>
<evidence type="ECO:0000313" key="2">
    <source>
        <dbReference type="EMBL" id="SFU36329.1"/>
    </source>
</evidence>
<dbReference type="InterPro" id="IPR036374">
    <property type="entry name" value="OxRdtase_Mopterin-bd_sf"/>
</dbReference>
<evidence type="ECO:0000259" key="1">
    <source>
        <dbReference type="Pfam" id="PF00174"/>
    </source>
</evidence>
<dbReference type="SUPFAM" id="SSF56524">
    <property type="entry name" value="Oxidoreductase molybdopterin-binding domain"/>
    <property type="match status" value="1"/>
</dbReference>
<dbReference type="PANTHER" id="PTHR43032:SF4">
    <property type="entry name" value="OXIDOREDUCTASE MOLYBDOPTERIN-BINDING DOMAIN-CONTAINING PROTEIN"/>
    <property type="match status" value="1"/>
</dbReference>
<evidence type="ECO:0000313" key="3">
    <source>
        <dbReference type="Proteomes" id="UP000183508"/>
    </source>
</evidence>
<organism evidence="2 3">
    <name type="scientific">Alicyclobacillus macrosporangiidus</name>
    <dbReference type="NCBI Taxonomy" id="392015"/>
    <lineage>
        <taxon>Bacteria</taxon>
        <taxon>Bacillati</taxon>
        <taxon>Bacillota</taxon>
        <taxon>Bacilli</taxon>
        <taxon>Bacillales</taxon>
        <taxon>Alicyclobacillaceae</taxon>
        <taxon>Alicyclobacillus</taxon>
    </lineage>
</organism>
<reference evidence="3" key="1">
    <citation type="submission" date="2016-10" db="EMBL/GenBank/DDBJ databases">
        <authorList>
            <person name="Varghese N."/>
        </authorList>
    </citation>
    <scope>NUCLEOTIDE SEQUENCE [LARGE SCALE GENOMIC DNA]</scope>
    <source>
        <strain evidence="3">DSM 17980</strain>
    </source>
</reference>
<keyword evidence="3" id="KW-1185">Reference proteome</keyword>
<dbReference type="CDD" id="cd02109">
    <property type="entry name" value="arch_bact_SO_family_Moco"/>
    <property type="match status" value="1"/>
</dbReference>
<proteinExistence type="predicted"/>
<dbReference type="Pfam" id="PF00174">
    <property type="entry name" value="Oxidored_molyb"/>
    <property type="match status" value="1"/>
</dbReference>
<dbReference type="Gene3D" id="3.90.420.10">
    <property type="entry name" value="Oxidoreductase, molybdopterin-binding domain"/>
    <property type="match status" value="1"/>
</dbReference>
<name>A0A1I7FJG8_9BACL</name>
<dbReference type="AlphaFoldDB" id="A0A1I7FJG8"/>
<gene>
    <name evidence="2" type="ORF">SAMN05421543_101292</name>
</gene>
<protein>
    <submittedName>
        <fullName evidence="2">DMSO/TMAO reductase YedYZ, molybdopterin-dependent catalytic subunit</fullName>
    </submittedName>
</protein>
<dbReference type="Proteomes" id="UP000183508">
    <property type="component" value="Unassembled WGS sequence"/>
</dbReference>
<feature type="domain" description="Oxidoreductase molybdopterin-binding" evidence="1">
    <location>
        <begin position="29"/>
        <end position="175"/>
    </location>
</feature>
<dbReference type="EMBL" id="FPBV01000001">
    <property type="protein sequence ID" value="SFU36329.1"/>
    <property type="molecule type" value="Genomic_DNA"/>
</dbReference>